<name>A0ABR2IET6_9PEZI</name>
<keyword evidence="3" id="KW-1185">Reference proteome</keyword>
<gene>
    <name evidence="2" type="ORF">PGQ11_008096</name>
</gene>
<evidence type="ECO:0000313" key="3">
    <source>
        <dbReference type="Proteomes" id="UP001390339"/>
    </source>
</evidence>
<organism evidence="2 3">
    <name type="scientific">Apiospora arundinis</name>
    <dbReference type="NCBI Taxonomy" id="335852"/>
    <lineage>
        <taxon>Eukaryota</taxon>
        <taxon>Fungi</taxon>
        <taxon>Dikarya</taxon>
        <taxon>Ascomycota</taxon>
        <taxon>Pezizomycotina</taxon>
        <taxon>Sordariomycetes</taxon>
        <taxon>Xylariomycetidae</taxon>
        <taxon>Amphisphaeriales</taxon>
        <taxon>Apiosporaceae</taxon>
        <taxon>Apiospora</taxon>
    </lineage>
</organism>
<proteinExistence type="predicted"/>
<sequence length="482" mass="54577">MSQTYLQDQPPQAAKIAPSDPDQMWYGHLPCVGNSRTGCGWHKGRNHFYNPFLPPYPRMKLVKNEGRWHISEQIDTSATKCETPSPLAFFGALPPKLCKLLTPKFLSARNNKASKDETSHGVQKPCSDEHQAPEEHSDPPPQYSAIGKLISNVPYYPGHVPRETQLSAEDSCPYVWGSNLPFDPASFKTIKPMHLNMVYDLAFYHLHTARRIIESLGLENDIFAVPDLCCAGYGSLVDHYPGDNRSQINGPTYIWRNDIYYAGQFLQRQEVTYPLGMHSPDPKGIDITMCRHFTSSLSDVRLWMEDGWLRASTSISHKSHLSISQKRSLLRRPDPYNEGQPCNAFGDKIHWKSAKGKLADITNCEFCHCSLERSLEVRGKTLDVRFTIYRVLGAGLDRFDPKWNSLLTGSGTMRPPRKGDETHDVYRQVMRVAHSLGIEGLHWPTFRTPHGDFTALPVKSEADDVALNKIKPLTMNWQSLCQ</sequence>
<reference evidence="2 3" key="1">
    <citation type="journal article" date="2024" name="IMA Fungus">
        <title>Apiospora arundinis, a panoply of carbohydrate-active enzymes and secondary metabolites.</title>
        <authorList>
            <person name="Sorensen T."/>
            <person name="Petersen C."/>
            <person name="Muurmann A.T."/>
            <person name="Christiansen J.V."/>
            <person name="Brundto M.L."/>
            <person name="Overgaard C.K."/>
            <person name="Boysen A.T."/>
            <person name="Wollenberg R.D."/>
            <person name="Larsen T.O."/>
            <person name="Sorensen J.L."/>
            <person name="Nielsen K.L."/>
            <person name="Sondergaard T.E."/>
        </authorList>
    </citation>
    <scope>NUCLEOTIDE SEQUENCE [LARGE SCALE GENOMIC DNA]</scope>
    <source>
        <strain evidence="2 3">AAU 773</strain>
    </source>
</reference>
<dbReference type="EMBL" id="JAPCWZ010000005">
    <property type="protein sequence ID" value="KAK8861861.1"/>
    <property type="molecule type" value="Genomic_DNA"/>
</dbReference>
<feature type="region of interest" description="Disordered" evidence="1">
    <location>
        <begin position="111"/>
        <end position="143"/>
    </location>
</feature>
<accession>A0ABR2IET6</accession>
<evidence type="ECO:0000256" key="1">
    <source>
        <dbReference type="SAM" id="MobiDB-lite"/>
    </source>
</evidence>
<feature type="compositionally biased region" description="Basic and acidic residues" evidence="1">
    <location>
        <begin position="126"/>
        <end position="138"/>
    </location>
</feature>
<dbReference type="Proteomes" id="UP001390339">
    <property type="component" value="Unassembled WGS sequence"/>
</dbReference>
<comment type="caution">
    <text evidence="2">The sequence shown here is derived from an EMBL/GenBank/DDBJ whole genome shotgun (WGS) entry which is preliminary data.</text>
</comment>
<evidence type="ECO:0000313" key="2">
    <source>
        <dbReference type="EMBL" id="KAK8861861.1"/>
    </source>
</evidence>
<protein>
    <submittedName>
        <fullName evidence="2">Uncharacterized protein</fullName>
    </submittedName>
</protein>